<proteinExistence type="predicted"/>
<reference evidence="3" key="1">
    <citation type="submission" date="2022-11" db="UniProtKB">
        <authorList>
            <consortium name="WormBaseParasite"/>
        </authorList>
    </citation>
    <scope>IDENTIFICATION</scope>
</reference>
<dbReference type="Proteomes" id="UP000887572">
    <property type="component" value="Unplaced"/>
</dbReference>
<evidence type="ECO:0000256" key="1">
    <source>
        <dbReference type="SAM" id="MobiDB-lite"/>
    </source>
</evidence>
<protein>
    <submittedName>
        <fullName evidence="3">Uncharacterized protein</fullName>
    </submittedName>
</protein>
<evidence type="ECO:0000313" key="3">
    <source>
        <dbReference type="WBParaSite" id="Gr19_v10_g3301.t1"/>
    </source>
</evidence>
<accession>A0A914HPR3</accession>
<feature type="compositionally biased region" description="Basic and acidic residues" evidence="1">
    <location>
        <begin position="86"/>
        <end position="96"/>
    </location>
</feature>
<feature type="region of interest" description="Disordered" evidence="1">
    <location>
        <begin position="48"/>
        <end position="96"/>
    </location>
</feature>
<organism evidence="2 3">
    <name type="scientific">Globodera rostochiensis</name>
    <name type="common">Golden nematode worm</name>
    <name type="synonym">Heterodera rostochiensis</name>
    <dbReference type="NCBI Taxonomy" id="31243"/>
    <lineage>
        <taxon>Eukaryota</taxon>
        <taxon>Metazoa</taxon>
        <taxon>Ecdysozoa</taxon>
        <taxon>Nematoda</taxon>
        <taxon>Chromadorea</taxon>
        <taxon>Rhabditida</taxon>
        <taxon>Tylenchina</taxon>
        <taxon>Tylenchomorpha</taxon>
        <taxon>Tylenchoidea</taxon>
        <taxon>Heteroderidae</taxon>
        <taxon>Heteroderinae</taxon>
        <taxon>Globodera</taxon>
    </lineage>
</organism>
<evidence type="ECO:0000313" key="2">
    <source>
        <dbReference type="Proteomes" id="UP000887572"/>
    </source>
</evidence>
<dbReference type="WBParaSite" id="Gr19_v10_g3301.t1">
    <property type="protein sequence ID" value="Gr19_v10_g3301.t1"/>
    <property type="gene ID" value="Gr19_v10_g3301"/>
</dbReference>
<dbReference type="AlphaFoldDB" id="A0A914HPR3"/>
<sequence>MRPNKINLRTIVTAQTLAAYDKIDICGPTLAWADPVVQSVRTLVRSTRDAGSIPSRRPSFSTKATSARYFHGDPGGYPSSRREKRRRGEAGTGRDRIGNLRRCSCLLGTPQSFKRGAWRVPIRCDIYSMHSLATRE</sequence>
<name>A0A914HPR3_GLORO</name>
<keyword evidence="2" id="KW-1185">Reference proteome</keyword>